<name>A0A4S8VMG3_AURPU</name>
<dbReference type="EMBL" id="QZAJ01000241">
    <property type="protein sequence ID" value="THW13287.1"/>
    <property type="molecule type" value="Genomic_DNA"/>
</dbReference>
<evidence type="ECO:0000313" key="1">
    <source>
        <dbReference type="EMBL" id="THW13287.1"/>
    </source>
</evidence>
<sequence length="126" mass="13789">MEHPAELKMLTEALFNTTGGRAPGCHKVMILWFQSRSCKISAGTGRAKMLTKVSGVTLGQRIPIIATLFNAHGDREALQSLDFDYCDAVFSKTFDVQPIAKQLRPKGKVAEKGKGGQYKLIEASFS</sequence>
<dbReference type="AlphaFoldDB" id="A0A4S8VMG3"/>
<dbReference type="Proteomes" id="UP000308014">
    <property type="component" value="Unassembled WGS sequence"/>
</dbReference>
<evidence type="ECO:0000313" key="2">
    <source>
        <dbReference type="Proteomes" id="UP000308014"/>
    </source>
</evidence>
<accession>A0A4S8VMG3</accession>
<proteinExistence type="predicted"/>
<protein>
    <submittedName>
        <fullName evidence="1">Uncharacterized protein</fullName>
    </submittedName>
</protein>
<organism evidence="1 2">
    <name type="scientific">Aureobasidium pullulans</name>
    <name type="common">Black yeast</name>
    <name type="synonym">Pullularia pullulans</name>
    <dbReference type="NCBI Taxonomy" id="5580"/>
    <lineage>
        <taxon>Eukaryota</taxon>
        <taxon>Fungi</taxon>
        <taxon>Dikarya</taxon>
        <taxon>Ascomycota</taxon>
        <taxon>Pezizomycotina</taxon>
        <taxon>Dothideomycetes</taxon>
        <taxon>Dothideomycetidae</taxon>
        <taxon>Dothideales</taxon>
        <taxon>Saccotheciaceae</taxon>
        <taxon>Aureobasidium</taxon>
    </lineage>
</organism>
<reference evidence="1 2" key="1">
    <citation type="submission" date="2018-10" db="EMBL/GenBank/DDBJ databases">
        <title>Fifty Aureobasidium pullulans genomes reveal a recombining polyextremotolerant generalist.</title>
        <authorList>
            <person name="Gostincar C."/>
            <person name="Turk M."/>
            <person name="Zajc J."/>
            <person name="Gunde-Cimerman N."/>
        </authorList>
    </citation>
    <scope>NUCLEOTIDE SEQUENCE [LARGE SCALE GENOMIC DNA]</scope>
    <source>
        <strain evidence="1 2">EXF-11318</strain>
    </source>
</reference>
<comment type="caution">
    <text evidence="1">The sequence shown here is derived from an EMBL/GenBank/DDBJ whole genome shotgun (WGS) entry which is preliminary data.</text>
</comment>
<gene>
    <name evidence="1" type="ORF">D6D24_06129</name>
</gene>